<evidence type="ECO:0000313" key="1">
    <source>
        <dbReference type="EMBL" id="QCO56424.1"/>
    </source>
</evidence>
<keyword evidence="2" id="KW-1185">Reference proteome</keyword>
<dbReference type="KEGG" id="pseb:EOK75_12205"/>
<dbReference type="EMBL" id="CP039964">
    <property type="protein sequence ID" value="QCO56424.1"/>
    <property type="molecule type" value="Genomic_DNA"/>
</dbReference>
<accession>A0A4V1E102</accession>
<reference evidence="1 2" key="1">
    <citation type="submission" date="2019-05" db="EMBL/GenBank/DDBJ databases">
        <title>Pseudorhodobacter turbinis sp. nov., isolated from the gut of the Korean turban shell.</title>
        <authorList>
            <person name="Jeong Y.-S."/>
            <person name="Kang W.-R."/>
            <person name="Bae J.-W."/>
        </authorList>
    </citation>
    <scope>NUCLEOTIDE SEQUENCE [LARGE SCALE GENOMIC DNA]</scope>
    <source>
        <strain evidence="1 2">S12M18</strain>
    </source>
</reference>
<sequence>MAHYDAVLGGRHPLHLYNRWKWWGDMGVFARMMDGLASEAFHTAVRGDTDPGIKTGQKLLHAGHLLDALGKQQRQALNGIAQDRFGIQPHLRDQVPGLIVGTAAKQMPGLMRFHRPTRRRDSLGQCLRALCLAFDQDAVAVEDHQIKALHTMASAN</sequence>
<evidence type="ECO:0000313" key="2">
    <source>
        <dbReference type="Proteomes" id="UP000298631"/>
    </source>
</evidence>
<proteinExistence type="predicted"/>
<protein>
    <submittedName>
        <fullName evidence="1">Uncharacterized protein</fullName>
    </submittedName>
</protein>
<name>A0A4V1E102_9RHOB</name>
<organism evidence="1 2">
    <name type="scientific">Pseudorhodobacter turbinis</name>
    <dbReference type="NCBI Taxonomy" id="2500533"/>
    <lineage>
        <taxon>Bacteria</taxon>
        <taxon>Pseudomonadati</taxon>
        <taxon>Pseudomonadota</taxon>
        <taxon>Alphaproteobacteria</taxon>
        <taxon>Rhodobacterales</taxon>
        <taxon>Paracoccaceae</taxon>
        <taxon>Pseudorhodobacter</taxon>
    </lineage>
</organism>
<dbReference type="Proteomes" id="UP000298631">
    <property type="component" value="Chromosome"/>
</dbReference>
<dbReference type="AlphaFoldDB" id="A0A4V1E102"/>
<gene>
    <name evidence="1" type="ORF">EOK75_12205</name>
</gene>